<protein>
    <recommendedName>
        <fullName evidence="4">Integral membrane protein</fullName>
    </recommendedName>
</protein>
<proteinExistence type="predicted"/>
<organism evidence="2 3">
    <name type="scientific">Pseudoclavibacter endophyticus</name>
    <dbReference type="NCBI Taxonomy" id="1778590"/>
    <lineage>
        <taxon>Bacteria</taxon>
        <taxon>Bacillati</taxon>
        <taxon>Actinomycetota</taxon>
        <taxon>Actinomycetes</taxon>
        <taxon>Micrococcales</taxon>
        <taxon>Microbacteriaceae</taxon>
        <taxon>Pseudoclavibacter</taxon>
    </lineage>
</organism>
<dbReference type="Proteomes" id="UP000431744">
    <property type="component" value="Unassembled WGS sequence"/>
</dbReference>
<accession>A0A6H9WSL1</accession>
<evidence type="ECO:0008006" key="4">
    <source>
        <dbReference type="Google" id="ProtNLM"/>
    </source>
</evidence>
<reference evidence="2 3" key="1">
    <citation type="submission" date="2019-09" db="EMBL/GenBank/DDBJ databases">
        <title>Phylogeny of genus Pseudoclavibacter and closely related genus.</title>
        <authorList>
            <person name="Li Y."/>
        </authorList>
    </citation>
    <scope>NUCLEOTIDE SEQUENCE [LARGE SCALE GENOMIC DNA]</scope>
    <source>
        <strain evidence="2 3">EGI 60007</strain>
    </source>
</reference>
<dbReference type="AlphaFoldDB" id="A0A6H9WSL1"/>
<dbReference type="RefSeq" id="WP_158028501.1">
    <property type="nucleotide sequence ID" value="NZ_BMHG01000001.1"/>
</dbReference>
<feature type="transmembrane region" description="Helical" evidence="1">
    <location>
        <begin position="33"/>
        <end position="57"/>
    </location>
</feature>
<evidence type="ECO:0000313" key="2">
    <source>
        <dbReference type="EMBL" id="KAB1649917.1"/>
    </source>
</evidence>
<evidence type="ECO:0000313" key="3">
    <source>
        <dbReference type="Proteomes" id="UP000431744"/>
    </source>
</evidence>
<name>A0A6H9WSL1_9MICO</name>
<comment type="caution">
    <text evidence="2">The sequence shown here is derived from an EMBL/GenBank/DDBJ whole genome shotgun (WGS) entry which is preliminary data.</text>
</comment>
<sequence length="126" mass="13379">MIEWYTWLSAGIAAAAGLLCLAVGLAGRKPGDVTVFSVVLVELLLVAQVVISIVAPIAGNQAQGDVIEFWIYLVVAIIIPPAAVLWSLIDRNRWSTVILGVAALSIAVMVVRMQQIWSGNPPFLGA</sequence>
<feature type="transmembrane region" description="Helical" evidence="1">
    <location>
        <begin position="96"/>
        <end position="117"/>
    </location>
</feature>
<feature type="transmembrane region" description="Helical" evidence="1">
    <location>
        <begin position="6"/>
        <end position="26"/>
    </location>
</feature>
<evidence type="ECO:0000256" key="1">
    <source>
        <dbReference type="SAM" id="Phobius"/>
    </source>
</evidence>
<keyword evidence="1" id="KW-1133">Transmembrane helix</keyword>
<keyword evidence="1" id="KW-0472">Membrane</keyword>
<keyword evidence="3" id="KW-1185">Reference proteome</keyword>
<feature type="transmembrane region" description="Helical" evidence="1">
    <location>
        <begin position="69"/>
        <end position="89"/>
    </location>
</feature>
<dbReference type="OrthoDB" id="5197832at2"/>
<keyword evidence="1" id="KW-0812">Transmembrane</keyword>
<gene>
    <name evidence="2" type="ORF">F8O04_06745</name>
</gene>
<dbReference type="EMBL" id="WBJY01000001">
    <property type="protein sequence ID" value="KAB1649917.1"/>
    <property type="molecule type" value="Genomic_DNA"/>
</dbReference>